<comment type="caution">
    <text evidence="2">The sequence shown here is derived from an EMBL/GenBank/DDBJ whole genome shotgun (WGS) entry which is preliminary data.</text>
</comment>
<protein>
    <recommendedName>
        <fullName evidence="1">NodB homology domain-containing protein</fullName>
    </recommendedName>
</protein>
<dbReference type="GO" id="GO:0005975">
    <property type="term" value="P:carbohydrate metabolic process"/>
    <property type="evidence" value="ECO:0007669"/>
    <property type="project" value="InterPro"/>
</dbReference>
<dbReference type="Gene3D" id="3.20.20.370">
    <property type="entry name" value="Glycoside hydrolase/deacetylase"/>
    <property type="match status" value="1"/>
</dbReference>
<sequence>MLRRVVDTRLGWRDVVDLVRRPSPILECPGDPLARLGVLADELADGVGPIHFIGLSRYLDDARAVVTHSIDDTTRYVCTCLDTLDAYDIKATVFISTGAPEMGRLWPRLRKAVADGHELGAHSRRHRCTARESLLFCIAALSRYEVHGARRDILAHTQQPYVWTWAYPCGNCADRKFAQRMIALAGCVAARAYPGERGDAHLVPDLQTYDPNPFAARYTQVVQKGYNTEDGVRISGRTDVKALNAKFDEVYAAQGIYSFVSHPQMLDYGPDTFYERHLAHIGGRNDIWYVPMGPLYAYHMLCRHTSVVALKANDAQARFAVFSRLDSRVYRNSVTLEFHATRQPRVTAGGKQLAERTTSMLNRWDGEYVRRAEQRLWLTIRPNTVVEFR</sequence>
<dbReference type="InterPro" id="IPR011330">
    <property type="entry name" value="Glyco_hydro/deAcase_b/a-brl"/>
</dbReference>
<evidence type="ECO:0000313" key="3">
    <source>
        <dbReference type="Proteomes" id="UP000320048"/>
    </source>
</evidence>
<dbReference type="EMBL" id="VBAO01000150">
    <property type="protein sequence ID" value="TMI81905.1"/>
    <property type="molecule type" value="Genomic_DNA"/>
</dbReference>
<evidence type="ECO:0000259" key="1">
    <source>
        <dbReference type="Pfam" id="PF01522"/>
    </source>
</evidence>
<accession>A0A537JEH6</accession>
<dbReference type="SUPFAM" id="SSF88713">
    <property type="entry name" value="Glycoside hydrolase/deacetylase"/>
    <property type="match status" value="1"/>
</dbReference>
<dbReference type="AlphaFoldDB" id="A0A537JEH6"/>
<dbReference type="Proteomes" id="UP000320048">
    <property type="component" value="Unassembled WGS sequence"/>
</dbReference>
<organism evidence="2 3">
    <name type="scientific">Candidatus Segetimicrobium genomatis</name>
    <dbReference type="NCBI Taxonomy" id="2569760"/>
    <lineage>
        <taxon>Bacteria</taxon>
        <taxon>Bacillati</taxon>
        <taxon>Candidatus Sysuimicrobiota</taxon>
        <taxon>Candidatus Sysuimicrobiia</taxon>
        <taxon>Candidatus Sysuimicrobiales</taxon>
        <taxon>Candidatus Segetimicrobiaceae</taxon>
        <taxon>Candidatus Segetimicrobium</taxon>
    </lineage>
</organism>
<dbReference type="GO" id="GO:0016810">
    <property type="term" value="F:hydrolase activity, acting on carbon-nitrogen (but not peptide) bonds"/>
    <property type="evidence" value="ECO:0007669"/>
    <property type="project" value="InterPro"/>
</dbReference>
<evidence type="ECO:0000313" key="2">
    <source>
        <dbReference type="EMBL" id="TMI81905.1"/>
    </source>
</evidence>
<dbReference type="Pfam" id="PF01522">
    <property type="entry name" value="Polysacc_deac_1"/>
    <property type="match status" value="1"/>
</dbReference>
<proteinExistence type="predicted"/>
<gene>
    <name evidence="2" type="ORF">E6H04_05810</name>
</gene>
<feature type="domain" description="NodB homology" evidence="1">
    <location>
        <begin position="65"/>
        <end position="175"/>
    </location>
</feature>
<reference evidence="2 3" key="1">
    <citation type="journal article" date="2019" name="Nat. Microbiol.">
        <title>Mediterranean grassland soil C-N compound turnover is dependent on rainfall and depth, and is mediated by genomically divergent microorganisms.</title>
        <authorList>
            <person name="Diamond S."/>
            <person name="Andeer P.F."/>
            <person name="Li Z."/>
            <person name="Crits-Christoph A."/>
            <person name="Burstein D."/>
            <person name="Anantharaman K."/>
            <person name="Lane K.R."/>
            <person name="Thomas B.C."/>
            <person name="Pan C."/>
            <person name="Northen T.R."/>
            <person name="Banfield J.F."/>
        </authorList>
    </citation>
    <scope>NUCLEOTIDE SEQUENCE [LARGE SCALE GENOMIC DNA]</scope>
    <source>
        <strain evidence="2">NP_7</strain>
    </source>
</reference>
<dbReference type="InterPro" id="IPR002509">
    <property type="entry name" value="NODB_dom"/>
</dbReference>
<name>A0A537JEH6_9BACT</name>